<dbReference type="Pfam" id="PF01762">
    <property type="entry name" value="Galactosyl_T"/>
    <property type="match status" value="1"/>
</dbReference>
<evidence type="ECO:0000313" key="12">
    <source>
        <dbReference type="Proteomes" id="UP001321473"/>
    </source>
</evidence>
<organism evidence="11 12">
    <name type="scientific">Amblyomma americanum</name>
    <name type="common">Lone star tick</name>
    <dbReference type="NCBI Taxonomy" id="6943"/>
    <lineage>
        <taxon>Eukaryota</taxon>
        <taxon>Metazoa</taxon>
        <taxon>Ecdysozoa</taxon>
        <taxon>Arthropoda</taxon>
        <taxon>Chelicerata</taxon>
        <taxon>Arachnida</taxon>
        <taxon>Acari</taxon>
        <taxon>Parasitiformes</taxon>
        <taxon>Ixodida</taxon>
        <taxon>Ixodoidea</taxon>
        <taxon>Ixodidae</taxon>
        <taxon>Amblyomminae</taxon>
        <taxon>Amblyomma</taxon>
    </lineage>
</organism>
<keyword evidence="8 10" id="KW-0333">Golgi apparatus</keyword>
<dbReference type="Proteomes" id="UP001321473">
    <property type="component" value="Unassembled WGS sequence"/>
</dbReference>
<evidence type="ECO:0000256" key="9">
    <source>
        <dbReference type="ARBA" id="ARBA00023136"/>
    </source>
</evidence>
<evidence type="ECO:0000256" key="8">
    <source>
        <dbReference type="ARBA" id="ARBA00023034"/>
    </source>
</evidence>
<evidence type="ECO:0000256" key="3">
    <source>
        <dbReference type="ARBA" id="ARBA00022676"/>
    </source>
</evidence>
<keyword evidence="7" id="KW-1133">Transmembrane helix</keyword>
<dbReference type="GO" id="GO:0016758">
    <property type="term" value="F:hexosyltransferase activity"/>
    <property type="evidence" value="ECO:0007669"/>
    <property type="project" value="InterPro"/>
</dbReference>
<dbReference type="GO" id="GO:0000139">
    <property type="term" value="C:Golgi membrane"/>
    <property type="evidence" value="ECO:0007669"/>
    <property type="project" value="UniProtKB-SubCell"/>
</dbReference>
<dbReference type="PANTHER" id="PTHR11214:SF3">
    <property type="entry name" value="BETA-1,3-GALACTOSYLTRANSFERASE 6"/>
    <property type="match status" value="1"/>
</dbReference>
<comment type="subcellular location">
    <subcellularLocation>
        <location evidence="1 10">Golgi apparatus membrane</location>
        <topology evidence="1 10">Single-pass type II membrane protein</topology>
    </subcellularLocation>
</comment>
<dbReference type="PANTHER" id="PTHR11214">
    <property type="entry name" value="BETA-1,3-N-ACETYLGLUCOSAMINYLTRANSFERASE"/>
    <property type="match status" value="1"/>
</dbReference>
<proteinExistence type="inferred from homology"/>
<dbReference type="GO" id="GO:0006493">
    <property type="term" value="P:protein O-linked glycosylation"/>
    <property type="evidence" value="ECO:0007669"/>
    <property type="project" value="TreeGrafter"/>
</dbReference>
<keyword evidence="6" id="KW-0735">Signal-anchor</keyword>
<evidence type="ECO:0000256" key="7">
    <source>
        <dbReference type="ARBA" id="ARBA00022989"/>
    </source>
</evidence>
<name>A0AAQ4D461_AMBAM</name>
<keyword evidence="5" id="KW-0812">Transmembrane</keyword>
<keyword evidence="12" id="KW-1185">Reference proteome</keyword>
<keyword evidence="4" id="KW-0808">Transferase</keyword>
<reference evidence="11 12" key="1">
    <citation type="journal article" date="2023" name="Arcadia Sci">
        <title>De novo assembly of a long-read Amblyomma americanum tick genome.</title>
        <authorList>
            <person name="Chou S."/>
            <person name="Poskanzer K.E."/>
            <person name="Rollins M."/>
            <person name="Thuy-Boun P.S."/>
        </authorList>
    </citation>
    <scope>NUCLEOTIDE SEQUENCE [LARGE SCALE GENOMIC DNA]</scope>
    <source>
        <strain evidence="11">F_SG_1</strain>
        <tissue evidence="11">Salivary glands</tissue>
    </source>
</reference>
<protein>
    <recommendedName>
        <fullName evidence="10">Hexosyltransferase</fullName>
        <ecNumber evidence="10">2.4.1.-</ecNumber>
    </recommendedName>
</protein>
<evidence type="ECO:0000256" key="1">
    <source>
        <dbReference type="ARBA" id="ARBA00004323"/>
    </source>
</evidence>
<dbReference type="InterPro" id="IPR002659">
    <property type="entry name" value="Glyco_trans_31"/>
</dbReference>
<comment type="caution">
    <text evidence="11">The sequence shown here is derived from an EMBL/GenBank/DDBJ whole genome shotgun (WGS) entry which is preliminary data.</text>
</comment>
<accession>A0AAQ4D461</accession>
<sequence length="370" mass="41128">MEETMGRSQRWLWRKAGRCFDCFSCGSPRKALFCFCLLLPFLALMGLAWTLVLKDPDASCCSQQQATTAFMMCAAAPRAEDVSGVNSSAIEWTGSLGDRVVWRTWSQSSREPPPGTDDVLWGYPDLLVDVSGIWIPCPRLTVLVTTSPERRPQRDTIRSSWGLSRQYPNCTLRVIFFMSVVRGLSMHRFMKQEYRQFKDIVAQAAAPSVQEPPASMAALLIEWVPGHVLDSEFVLRVTDDTHVHVPAVLAAVDELAGNTSSGTIYGHLSPGGDHLEGCAYMAKSEVFRRLQPAFADEQPNGDEGPLVMGRLARRAGLKLVHLEGIGPCHRPEDPLLQTWLREGNVSSSHLTLHGLQPREMASLHWSLSQR</sequence>
<evidence type="ECO:0000256" key="10">
    <source>
        <dbReference type="RuleBase" id="RU363063"/>
    </source>
</evidence>
<evidence type="ECO:0000256" key="5">
    <source>
        <dbReference type="ARBA" id="ARBA00022692"/>
    </source>
</evidence>
<keyword evidence="9" id="KW-0472">Membrane</keyword>
<evidence type="ECO:0000256" key="6">
    <source>
        <dbReference type="ARBA" id="ARBA00022968"/>
    </source>
</evidence>
<dbReference type="EMBL" id="JARKHS020035423">
    <property type="protein sequence ID" value="KAK8757251.1"/>
    <property type="molecule type" value="Genomic_DNA"/>
</dbReference>
<gene>
    <name evidence="11" type="ORF">V5799_000046</name>
</gene>
<dbReference type="EC" id="2.4.1.-" evidence="10"/>
<comment type="similarity">
    <text evidence="2 10">Belongs to the glycosyltransferase 31 family.</text>
</comment>
<keyword evidence="3 10" id="KW-0328">Glycosyltransferase</keyword>
<evidence type="ECO:0000313" key="11">
    <source>
        <dbReference type="EMBL" id="KAK8757251.1"/>
    </source>
</evidence>
<dbReference type="AlphaFoldDB" id="A0AAQ4D461"/>
<evidence type="ECO:0000256" key="2">
    <source>
        <dbReference type="ARBA" id="ARBA00008661"/>
    </source>
</evidence>
<evidence type="ECO:0000256" key="4">
    <source>
        <dbReference type="ARBA" id="ARBA00022679"/>
    </source>
</evidence>